<organism evidence="1">
    <name type="scientific">bioreactor metagenome</name>
    <dbReference type="NCBI Taxonomy" id="1076179"/>
    <lineage>
        <taxon>unclassified sequences</taxon>
        <taxon>metagenomes</taxon>
        <taxon>ecological metagenomes</taxon>
    </lineage>
</organism>
<evidence type="ECO:0000313" key="1">
    <source>
        <dbReference type="EMBL" id="MPM31641.1"/>
    </source>
</evidence>
<gene>
    <name evidence="1" type="ORF">SDC9_78197</name>
</gene>
<proteinExistence type="predicted"/>
<name>A0A644YUW6_9ZZZZ</name>
<dbReference type="AlphaFoldDB" id="A0A644YUW6"/>
<sequence length="92" mass="10057">MGRQRKFRLHPALQQHPGGPVLQRFVVQQLEKPAPHRVADLVDIVLLQQVKGGEILQHGDARVGHVEIGPLRGVEGNLRNGLGNEVLVGLVV</sequence>
<dbReference type="EMBL" id="VSSQ01006132">
    <property type="protein sequence ID" value="MPM31641.1"/>
    <property type="molecule type" value="Genomic_DNA"/>
</dbReference>
<accession>A0A644YUW6</accession>
<reference evidence="1" key="1">
    <citation type="submission" date="2019-08" db="EMBL/GenBank/DDBJ databases">
        <authorList>
            <person name="Kucharzyk K."/>
            <person name="Murdoch R.W."/>
            <person name="Higgins S."/>
            <person name="Loffler F."/>
        </authorList>
    </citation>
    <scope>NUCLEOTIDE SEQUENCE</scope>
</reference>
<comment type="caution">
    <text evidence="1">The sequence shown here is derived from an EMBL/GenBank/DDBJ whole genome shotgun (WGS) entry which is preliminary data.</text>
</comment>
<protein>
    <submittedName>
        <fullName evidence="1">Uncharacterized protein</fullName>
    </submittedName>
</protein>